<dbReference type="EMBL" id="DS999411">
    <property type="protein sequence ID" value="EED35038.1"/>
    <property type="molecule type" value="Genomic_DNA"/>
</dbReference>
<dbReference type="InterPro" id="IPR036249">
    <property type="entry name" value="Thioredoxin-like_sf"/>
</dbReference>
<proteinExistence type="predicted"/>
<organism evidence="1 2">
    <name type="scientific">Luminiphilus syltensis NOR5-1B</name>
    <dbReference type="NCBI Taxonomy" id="565045"/>
    <lineage>
        <taxon>Bacteria</taxon>
        <taxon>Pseudomonadati</taxon>
        <taxon>Pseudomonadota</taxon>
        <taxon>Gammaproteobacteria</taxon>
        <taxon>Cellvibrionales</taxon>
        <taxon>Halieaceae</taxon>
        <taxon>Luminiphilus</taxon>
    </lineage>
</organism>
<sequence>MVLLLIAGIPVIMVLSASWLWYFVVEGNLDLVGSLGTSNNGTLVEPPRQINTVTFRDDAGGAFVWTDLEPRWTLLVANGPQTCDARCEKRLYTVRQIHIALGKNFNRVRRVFVGATELATIQVAIDQGVSGRRAEVSDGPLLTYMAAAHQGLVPLSTSEETFAELFPELDDNAAQWYLVDPAGWIMMRFDDQLDYKAVISDLKFLLKNSGD</sequence>
<dbReference type="HOGENOM" id="CLU_109681_0_0_6"/>
<dbReference type="SUPFAM" id="SSF52833">
    <property type="entry name" value="Thioredoxin-like"/>
    <property type="match status" value="1"/>
</dbReference>
<dbReference type="eggNOG" id="COG1999">
    <property type="taxonomic scope" value="Bacteria"/>
</dbReference>
<accession>B8KUJ1</accession>
<protein>
    <submittedName>
        <fullName evidence="1">Cytochrome oxidase assembly protein, Sco1/SenC family</fullName>
    </submittedName>
</protein>
<dbReference type="Proteomes" id="UP000004699">
    <property type="component" value="Unassembled WGS sequence"/>
</dbReference>
<dbReference type="AlphaFoldDB" id="B8KUJ1"/>
<evidence type="ECO:0000313" key="1">
    <source>
        <dbReference type="EMBL" id="EED35038.1"/>
    </source>
</evidence>
<keyword evidence="2" id="KW-1185">Reference proteome</keyword>
<reference evidence="2" key="1">
    <citation type="journal article" date="2013" name="BMC Microbiol.">
        <title>Taxonomy and evolution of bacteriochlorophyll a-containing members of the OM60/NOR5 clade of marine gammaproteobacteria: description of Luminiphilus syltensis gen. nov., sp. nov., reclassification of Haliea rubra as Pseudohaliea rubra gen. nov., comb. nov., and emendation of Chromatocurvus halotolerans.</title>
        <authorList>
            <person name="Spring S."/>
            <person name="Riedel T."/>
            <person name="Sproer C."/>
            <person name="Yan S."/>
            <person name="Harder J."/>
            <person name="Fuchs B.M."/>
        </authorList>
    </citation>
    <scope>NUCLEOTIDE SEQUENCE [LARGE SCALE GENOMIC DNA]</scope>
    <source>
        <strain evidence="2">NOR51-B</strain>
    </source>
</reference>
<name>B8KUJ1_9GAMM</name>
<evidence type="ECO:0000313" key="2">
    <source>
        <dbReference type="Proteomes" id="UP000004699"/>
    </source>
</evidence>
<dbReference type="STRING" id="565045.NOR51B_980"/>
<gene>
    <name evidence="1" type="ORF">NOR51B_980</name>
</gene>